<feature type="compositionally biased region" description="Low complexity" evidence="1">
    <location>
        <begin position="229"/>
        <end position="244"/>
    </location>
</feature>
<dbReference type="KEGG" id="cmax:111465553"/>
<evidence type="ECO:0000313" key="3">
    <source>
        <dbReference type="Proteomes" id="UP000504608"/>
    </source>
</evidence>
<organism evidence="3 4">
    <name type="scientific">Cucurbita maxima</name>
    <name type="common">Pumpkin</name>
    <name type="synonym">Winter squash</name>
    <dbReference type="NCBI Taxonomy" id="3661"/>
    <lineage>
        <taxon>Eukaryota</taxon>
        <taxon>Viridiplantae</taxon>
        <taxon>Streptophyta</taxon>
        <taxon>Embryophyta</taxon>
        <taxon>Tracheophyta</taxon>
        <taxon>Spermatophyta</taxon>
        <taxon>Magnoliopsida</taxon>
        <taxon>eudicotyledons</taxon>
        <taxon>Gunneridae</taxon>
        <taxon>Pentapetalae</taxon>
        <taxon>rosids</taxon>
        <taxon>fabids</taxon>
        <taxon>Cucurbitales</taxon>
        <taxon>Cucurbitaceae</taxon>
        <taxon>Cucurbiteae</taxon>
        <taxon>Cucurbita</taxon>
    </lineage>
</organism>
<gene>
    <name evidence="4" type="primary">LOC111465553</name>
</gene>
<protein>
    <submittedName>
        <fullName evidence="4">Uncharacterized protein LOC111465553 isoform X1</fullName>
    </submittedName>
</protein>
<keyword evidence="2" id="KW-0472">Membrane</keyword>
<evidence type="ECO:0000313" key="4">
    <source>
        <dbReference type="RefSeq" id="XP_022965761.1"/>
    </source>
</evidence>
<feature type="region of interest" description="Disordered" evidence="1">
    <location>
        <begin position="94"/>
        <end position="137"/>
    </location>
</feature>
<keyword evidence="3" id="KW-1185">Reference proteome</keyword>
<evidence type="ECO:0000256" key="1">
    <source>
        <dbReference type="SAM" id="MobiDB-lite"/>
    </source>
</evidence>
<accession>A0A6J1HMJ8</accession>
<dbReference type="PANTHER" id="PTHR33413">
    <property type="entry name" value="EXPRESSED PROTEIN"/>
    <property type="match status" value="1"/>
</dbReference>
<dbReference type="GeneID" id="111465553"/>
<dbReference type="Pfam" id="PF14009">
    <property type="entry name" value="PADRE"/>
    <property type="match status" value="1"/>
</dbReference>
<dbReference type="RefSeq" id="XP_022965761.1">
    <property type="nucleotide sequence ID" value="XM_023109993.1"/>
</dbReference>
<dbReference type="PANTHER" id="PTHR33413:SF33">
    <property type="entry name" value="MEDIATOR OF RNA POLYMERASE II TRANSCRIPTION SUBUNIT 29"/>
    <property type="match status" value="1"/>
</dbReference>
<sequence>MSTSLSLVAIKKDWSSFLGLPFCLFIILFSHSFIPSREREREMGNCQAIDAATLVIQHPSGKVDKLYWPVTAREIMKMNPGHYVALLISTTMVTPNESSNNNETSKVEKKENEARKVEKKENEARKVEKKENEGSSNSVRLTRIKLLRPADTLVLGQVYRLITSKEVMSGLSAKKQAKVKQSQLEAAEKAGRRKERAARGSDSAATAAAGRSVSEDPFQATKHEKNNRPRTSTSTTSAIARSRTWQPSLHSISEAGS</sequence>
<dbReference type="Proteomes" id="UP000504608">
    <property type="component" value="Unplaced"/>
</dbReference>
<feature type="region of interest" description="Disordered" evidence="1">
    <location>
        <begin position="185"/>
        <end position="257"/>
    </location>
</feature>
<dbReference type="OrthoDB" id="747498at2759"/>
<dbReference type="InterPro" id="IPR025322">
    <property type="entry name" value="PADRE_dom"/>
</dbReference>
<feature type="compositionally biased region" description="Low complexity" evidence="1">
    <location>
        <begin position="200"/>
        <end position="212"/>
    </location>
</feature>
<feature type="compositionally biased region" description="Basic and acidic residues" evidence="1">
    <location>
        <begin position="105"/>
        <end position="133"/>
    </location>
</feature>
<dbReference type="AlphaFoldDB" id="A0A6J1HMJ8"/>
<feature type="transmembrane region" description="Helical" evidence="2">
    <location>
        <begin position="14"/>
        <end position="34"/>
    </location>
</feature>
<proteinExistence type="predicted"/>
<keyword evidence="2" id="KW-1133">Transmembrane helix</keyword>
<feature type="compositionally biased region" description="Polar residues" evidence="1">
    <location>
        <begin position="245"/>
        <end position="257"/>
    </location>
</feature>
<name>A0A6J1HMJ8_CUCMA</name>
<keyword evidence="2" id="KW-0812">Transmembrane</keyword>
<evidence type="ECO:0000256" key="2">
    <source>
        <dbReference type="SAM" id="Phobius"/>
    </source>
</evidence>
<reference evidence="4" key="1">
    <citation type="submission" date="2025-08" db="UniProtKB">
        <authorList>
            <consortium name="RefSeq"/>
        </authorList>
    </citation>
    <scope>IDENTIFICATION</scope>
    <source>
        <tissue evidence="4">Young leaves</tissue>
    </source>
</reference>